<reference evidence="1" key="1">
    <citation type="submission" date="2022-07" db="EMBL/GenBank/DDBJ databases">
        <title>Phylogenomic reconstructions and comparative analyses of Kickxellomycotina fungi.</title>
        <authorList>
            <person name="Reynolds N.K."/>
            <person name="Stajich J.E."/>
            <person name="Barry K."/>
            <person name="Grigoriev I.V."/>
            <person name="Crous P."/>
            <person name="Smith M.E."/>
        </authorList>
    </citation>
    <scope>NUCLEOTIDE SEQUENCE</scope>
    <source>
        <strain evidence="1">NRRL 5244</strain>
    </source>
</reference>
<comment type="caution">
    <text evidence="1">The sequence shown here is derived from an EMBL/GenBank/DDBJ whole genome shotgun (WGS) entry which is preliminary data.</text>
</comment>
<organism evidence="1 2">
    <name type="scientific">Linderina macrospora</name>
    <dbReference type="NCBI Taxonomy" id="4868"/>
    <lineage>
        <taxon>Eukaryota</taxon>
        <taxon>Fungi</taxon>
        <taxon>Fungi incertae sedis</taxon>
        <taxon>Zoopagomycota</taxon>
        <taxon>Kickxellomycotina</taxon>
        <taxon>Kickxellomycetes</taxon>
        <taxon>Kickxellales</taxon>
        <taxon>Kickxellaceae</taxon>
        <taxon>Linderina</taxon>
    </lineage>
</organism>
<accession>A0ACC1JEK2</accession>
<protein>
    <submittedName>
        <fullName evidence="1">Uncharacterized protein</fullName>
    </submittedName>
</protein>
<evidence type="ECO:0000313" key="2">
    <source>
        <dbReference type="Proteomes" id="UP001150603"/>
    </source>
</evidence>
<proteinExistence type="predicted"/>
<keyword evidence="2" id="KW-1185">Reference proteome</keyword>
<gene>
    <name evidence="1" type="ORF">FBU59_001173</name>
</gene>
<dbReference type="Proteomes" id="UP001150603">
    <property type="component" value="Unassembled WGS sequence"/>
</dbReference>
<name>A0ACC1JEK2_9FUNG</name>
<evidence type="ECO:0000313" key="1">
    <source>
        <dbReference type="EMBL" id="KAJ1949368.1"/>
    </source>
</evidence>
<sequence length="292" mass="31160">MPRKPTQPNKIKTVIKVTAEDTNELSEAFLKMAQVLERMCGIPLKYPKPIARVRDPLEPKKPMTPYLLFSREHRNEIREADPDAPSQVIAKRVGDAWKNLSLEEREVYVAEHRVLRADYKRRLEAYMATKHVINPSIDGVIDNTATATAAAASLASAAASSQEDGESEDGESSSSEEEEEEEEAPPPVKPAPKAKAKKAAAPKAAAAKPKAAAKSKAADAEAPAHHKKVVKRKAAASDDTPASPTKKRVAKSTEGAVKKVKKVKAAAANGSAEAPKKKTKKAAAPAAAAASK</sequence>
<dbReference type="EMBL" id="JANBPW010000473">
    <property type="protein sequence ID" value="KAJ1949368.1"/>
    <property type="molecule type" value="Genomic_DNA"/>
</dbReference>